<accession>A0A8S1HGI4</accession>
<keyword evidence="4" id="KW-0813">Transport</keyword>
<dbReference type="AlphaFoldDB" id="A0A8S1HGI4"/>
<evidence type="ECO:0000256" key="3">
    <source>
        <dbReference type="ARBA" id="ARBA00023004"/>
    </source>
</evidence>
<dbReference type="GO" id="GO:0020037">
    <property type="term" value="F:heme binding"/>
    <property type="evidence" value="ECO:0007669"/>
    <property type="project" value="InterPro"/>
</dbReference>
<proteinExistence type="inferred from homology"/>
<evidence type="ECO:0000256" key="2">
    <source>
        <dbReference type="ARBA" id="ARBA00022723"/>
    </source>
</evidence>
<organism evidence="6 7">
    <name type="scientific">Caenorhabditis auriculariae</name>
    <dbReference type="NCBI Taxonomy" id="2777116"/>
    <lineage>
        <taxon>Eukaryota</taxon>
        <taxon>Metazoa</taxon>
        <taxon>Ecdysozoa</taxon>
        <taxon>Nematoda</taxon>
        <taxon>Chromadorea</taxon>
        <taxon>Rhabditida</taxon>
        <taxon>Rhabditina</taxon>
        <taxon>Rhabditomorpha</taxon>
        <taxon>Rhabditoidea</taxon>
        <taxon>Rhabditidae</taxon>
        <taxon>Peloderinae</taxon>
        <taxon>Caenorhabditis</taxon>
    </lineage>
</organism>
<dbReference type="EMBL" id="CAJGYM010000035">
    <property type="protein sequence ID" value="CAD6193451.1"/>
    <property type="molecule type" value="Genomic_DNA"/>
</dbReference>
<dbReference type="GO" id="GO:0005344">
    <property type="term" value="F:oxygen carrier activity"/>
    <property type="evidence" value="ECO:0007669"/>
    <property type="project" value="UniProtKB-KW"/>
</dbReference>
<dbReference type="InterPro" id="IPR044399">
    <property type="entry name" value="Mb-like_M"/>
</dbReference>
<dbReference type="GO" id="GO:0046872">
    <property type="term" value="F:metal ion binding"/>
    <property type="evidence" value="ECO:0007669"/>
    <property type="project" value="UniProtKB-KW"/>
</dbReference>
<dbReference type="SUPFAM" id="SSF46458">
    <property type="entry name" value="Globin-like"/>
    <property type="match status" value="1"/>
</dbReference>
<dbReference type="PROSITE" id="PS01033">
    <property type="entry name" value="GLOBIN"/>
    <property type="match status" value="1"/>
</dbReference>
<dbReference type="PANTHER" id="PTHR46458">
    <property type="entry name" value="BLR2807 PROTEIN"/>
    <property type="match status" value="1"/>
</dbReference>
<keyword evidence="1 4" id="KW-0349">Heme</keyword>
<dbReference type="OrthoDB" id="5850868at2759"/>
<dbReference type="InterPro" id="IPR050532">
    <property type="entry name" value="Globin-like_OT"/>
</dbReference>
<reference evidence="6" key="1">
    <citation type="submission" date="2020-10" db="EMBL/GenBank/DDBJ databases">
        <authorList>
            <person name="Kikuchi T."/>
        </authorList>
    </citation>
    <scope>NUCLEOTIDE SEQUENCE</scope>
    <source>
        <strain evidence="6">NKZ352</strain>
    </source>
</reference>
<dbReference type="PANTHER" id="PTHR46458:SF21">
    <property type="entry name" value="GLOBIN DOMAIN-CONTAINING PROTEIN"/>
    <property type="match status" value="1"/>
</dbReference>
<keyword evidence="3" id="KW-0408">Iron</keyword>
<dbReference type="GO" id="GO:0019825">
    <property type="term" value="F:oxygen binding"/>
    <property type="evidence" value="ECO:0007669"/>
    <property type="project" value="InterPro"/>
</dbReference>
<comment type="caution">
    <text evidence="6">The sequence shown here is derived from an EMBL/GenBank/DDBJ whole genome shotgun (WGS) entry which is preliminary data.</text>
</comment>
<protein>
    <recommendedName>
        <fullName evidence="5">Globin domain-containing protein</fullName>
    </recommendedName>
</protein>
<evidence type="ECO:0000313" key="6">
    <source>
        <dbReference type="EMBL" id="CAD6193451.1"/>
    </source>
</evidence>
<evidence type="ECO:0000313" key="7">
    <source>
        <dbReference type="Proteomes" id="UP000835052"/>
    </source>
</evidence>
<keyword evidence="4" id="KW-0561">Oxygen transport</keyword>
<evidence type="ECO:0000256" key="4">
    <source>
        <dbReference type="RuleBase" id="RU000356"/>
    </source>
</evidence>
<dbReference type="Gene3D" id="1.10.490.10">
    <property type="entry name" value="Globins"/>
    <property type="match status" value="1"/>
</dbReference>
<dbReference type="CDD" id="cd01040">
    <property type="entry name" value="Mb-like"/>
    <property type="match status" value="1"/>
</dbReference>
<evidence type="ECO:0000259" key="5">
    <source>
        <dbReference type="PROSITE" id="PS01033"/>
    </source>
</evidence>
<keyword evidence="2" id="KW-0479">Metal-binding</keyword>
<dbReference type="InterPro" id="IPR000971">
    <property type="entry name" value="Globin"/>
</dbReference>
<comment type="similarity">
    <text evidence="4">Belongs to the globin family.</text>
</comment>
<keyword evidence="7" id="KW-1185">Reference proteome</keyword>
<dbReference type="InterPro" id="IPR012292">
    <property type="entry name" value="Globin/Proto"/>
</dbReference>
<dbReference type="Proteomes" id="UP000835052">
    <property type="component" value="Unassembled WGS sequence"/>
</dbReference>
<gene>
    <name evidence="6" type="ORF">CAUJ_LOCUS9370</name>
</gene>
<feature type="domain" description="Globin" evidence="5">
    <location>
        <begin position="114"/>
        <end position="263"/>
    </location>
</feature>
<evidence type="ECO:0000256" key="1">
    <source>
        <dbReference type="ARBA" id="ARBA00022617"/>
    </source>
</evidence>
<sequence length="276" mass="30913">MKLQVMGNEQSAADPFKARHSVDASFFRQVTHSTSSTPRVSVVQKSGETRQVTTSNINLHRLSTDCAELKYFRPKLSLGGEDMGNTQGRRLSRAAITIENGSSVDNSTFVEALKLTPYQTQQLMSTWPKIKANGTIFAQVFKVLMTKSPTTREMFQKMSIVEGFRSKQCCELNMHAKVLAELLDSLLNDLQQPSKLVQARCMDIGASHVSMSDKCHGVLFDQLGETLTEVFTKTECVRTKREAAKAWISVLSYLVDGMRGGYMEEWSKRRRLVGSL</sequence>
<name>A0A8S1HGI4_9PELO</name>
<dbReference type="Pfam" id="PF00042">
    <property type="entry name" value="Globin"/>
    <property type="match status" value="1"/>
</dbReference>
<dbReference type="InterPro" id="IPR009050">
    <property type="entry name" value="Globin-like_sf"/>
</dbReference>